<dbReference type="AlphaFoldDB" id="A0AB40ARX1"/>
<dbReference type="GeneID" id="120253465"/>
<dbReference type="InterPro" id="IPR036388">
    <property type="entry name" value="WH-like_DNA-bd_sf"/>
</dbReference>
<protein>
    <submittedName>
        <fullName evidence="3">Disease resistance protein At1g63350</fullName>
    </submittedName>
</protein>
<dbReference type="InterPro" id="IPR050905">
    <property type="entry name" value="Plant_NBS-LRR"/>
</dbReference>
<dbReference type="Gene3D" id="1.10.10.10">
    <property type="entry name" value="Winged helix-like DNA-binding domain superfamily/Winged helix DNA-binding domain"/>
    <property type="match status" value="1"/>
</dbReference>
<dbReference type="Gene3D" id="3.80.10.10">
    <property type="entry name" value="Ribonuclease Inhibitor"/>
    <property type="match status" value="1"/>
</dbReference>
<reference evidence="3" key="1">
    <citation type="submission" date="2025-08" db="UniProtKB">
        <authorList>
            <consortium name="RefSeq"/>
        </authorList>
    </citation>
    <scope>IDENTIFICATION</scope>
</reference>
<dbReference type="Proteomes" id="UP001515500">
    <property type="component" value="Unplaced"/>
</dbReference>
<keyword evidence="1" id="KW-0611">Plant defense</keyword>
<evidence type="ECO:0000256" key="1">
    <source>
        <dbReference type="ARBA" id="ARBA00022821"/>
    </source>
</evidence>
<dbReference type="InterPro" id="IPR001611">
    <property type="entry name" value="Leu-rich_rpt"/>
</dbReference>
<name>A0AB40ARX1_DIOCR</name>
<sequence>MSNENIMSNSGKILSSLKNSGTEVVQGVQESLLLILKFSYDTLPRNIQECFLSTSILRWLSKDELLELWMGLGLINNLQQAYPTAREIFKKLEESCLLQYSSDDDYGFVRLHDYLNYWNKSPFVEIPSINAENWRFANRVIISGKMPKLTYLELSSIDIGELPKDIKCLVNLQYLNISFTQISSLPKELELQIESCPQLEQIVMNGSGKYLKKLKISDVRNLQNITFKSSQSPPEFFHALKKLEISGCNLDNLALGPRSPCLSSLQIDDCVEIEKLFYIEEEREIQQQEVSEHCTNIPCIGICKDRKATKISEHKQFCIGFPSTWMPGSVGMS</sequence>
<proteinExistence type="predicted"/>
<keyword evidence="2" id="KW-1185">Reference proteome</keyword>
<evidence type="ECO:0000313" key="2">
    <source>
        <dbReference type="Proteomes" id="UP001515500"/>
    </source>
</evidence>
<dbReference type="InterPro" id="IPR032675">
    <property type="entry name" value="LRR_dom_sf"/>
</dbReference>
<organism evidence="2 3">
    <name type="scientific">Dioscorea cayennensis subsp. rotundata</name>
    <name type="common">White Guinea yam</name>
    <name type="synonym">Dioscorea rotundata</name>
    <dbReference type="NCBI Taxonomy" id="55577"/>
    <lineage>
        <taxon>Eukaryota</taxon>
        <taxon>Viridiplantae</taxon>
        <taxon>Streptophyta</taxon>
        <taxon>Embryophyta</taxon>
        <taxon>Tracheophyta</taxon>
        <taxon>Spermatophyta</taxon>
        <taxon>Magnoliopsida</taxon>
        <taxon>Liliopsida</taxon>
        <taxon>Dioscoreales</taxon>
        <taxon>Dioscoreaceae</taxon>
        <taxon>Dioscorea</taxon>
    </lineage>
</organism>
<evidence type="ECO:0000313" key="3">
    <source>
        <dbReference type="RefSeq" id="XP_039117741.1"/>
    </source>
</evidence>
<gene>
    <name evidence="3" type="primary">LOC120253465</name>
</gene>
<accession>A0AB40ARX1</accession>
<dbReference type="SUPFAM" id="SSF52047">
    <property type="entry name" value="RNI-like"/>
    <property type="match status" value="1"/>
</dbReference>
<dbReference type="GO" id="GO:0006952">
    <property type="term" value="P:defense response"/>
    <property type="evidence" value="ECO:0007669"/>
    <property type="project" value="UniProtKB-KW"/>
</dbReference>
<dbReference type="RefSeq" id="XP_039117741.1">
    <property type="nucleotide sequence ID" value="XM_039261807.1"/>
</dbReference>
<dbReference type="PANTHER" id="PTHR33463">
    <property type="entry name" value="NB-ARC DOMAIN-CONTAINING PROTEIN-RELATED"/>
    <property type="match status" value="1"/>
</dbReference>
<dbReference type="PROSITE" id="PS51450">
    <property type="entry name" value="LRR"/>
    <property type="match status" value="1"/>
</dbReference>